<evidence type="ECO:0000256" key="5">
    <source>
        <dbReference type="ARBA" id="ARBA00014165"/>
    </source>
</evidence>
<dbReference type="CDD" id="cd09019">
    <property type="entry name" value="galactose_mutarotase_like"/>
    <property type="match status" value="1"/>
</dbReference>
<comment type="similarity">
    <text evidence="3 8">Belongs to the aldose epimerase family.</text>
</comment>
<proteinExistence type="inferred from homology"/>
<dbReference type="PANTHER" id="PTHR10091:SF0">
    <property type="entry name" value="GALACTOSE MUTAROTASE"/>
    <property type="match status" value="1"/>
</dbReference>
<protein>
    <recommendedName>
        <fullName evidence="5 8">Aldose 1-epimerase</fullName>
        <ecNumber evidence="4 8">5.1.3.3</ecNumber>
    </recommendedName>
</protein>
<evidence type="ECO:0000256" key="6">
    <source>
        <dbReference type="ARBA" id="ARBA00023235"/>
    </source>
</evidence>
<sequence length="349" mass="38935">MIQTRVFGKTSDGRDVLAFTIKDGQNEATILNLGGIIQSLRIADASGNPVDVVLGYDDVEGYEKNEGYLGALIGRVGNRIEKGRLVIDGETYNLYCNDRGNHLHGGKVGFDKKIWAHVFEGPKGNILSLSSTSADMEENYPGNMRMQVTYTFENGELKIDYAAMADKKTAVNMTNHAYFNLDGEGSGNVLDTLLWIDADRVTPADEDLIPHGEFKNVEKTPFDFRKPRRIGERIYDPDDPDIRFGNGYDINFVCNKSMGEYAKIAEAEGSRSGIVMEVYTDKPAVQLYTGNGLNQKGKSGYYNRNYGFCLETQFIPNAVNCPAYAALGNPILERNQIYHYTTAYKFIIR</sequence>
<dbReference type="InterPro" id="IPR008183">
    <property type="entry name" value="Aldose_1/G6P_1-epimerase"/>
</dbReference>
<dbReference type="Gene3D" id="2.70.98.10">
    <property type="match status" value="1"/>
</dbReference>
<evidence type="ECO:0000313" key="13">
    <source>
        <dbReference type="Proteomes" id="UP000824135"/>
    </source>
</evidence>
<dbReference type="InterPro" id="IPR014718">
    <property type="entry name" value="GH-type_carb-bd"/>
</dbReference>
<evidence type="ECO:0000256" key="8">
    <source>
        <dbReference type="PIRNR" id="PIRNR005096"/>
    </source>
</evidence>
<keyword evidence="6 8" id="KW-0413">Isomerase</keyword>
<evidence type="ECO:0000313" key="12">
    <source>
        <dbReference type="EMBL" id="HIY78791.1"/>
    </source>
</evidence>
<feature type="binding site" evidence="11">
    <location>
        <begin position="176"/>
        <end position="178"/>
    </location>
    <ligand>
        <name>beta-D-galactose</name>
        <dbReference type="ChEBI" id="CHEBI:27667"/>
    </ligand>
</feature>
<evidence type="ECO:0000256" key="3">
    <source>
        <dbReference type="ARBA" id="ARBA00006206"/>
    </source>
</evidence>
<dbReference type="Pfam" id="PF01263">
    <property type="entry name" value="Aldose_epim"/>
    <property type="match status" value="1"/>
</dbReference>
<evidence type="ECO:0000256" key="4">
    <source>
        <dbReference type="ARBA" id="ARBA00013185"/>
    </source>
</evidence>
<dbReference type="PROSITE" id="PS00545">
    <property type="entry name" value="ALDOSE_1_EPIMERASE"/>
    <property type="match status" value="1"/>
</dbReference>
<evidence type="ECO:0000256" key="10">
    <source>
        <dbReference type="PIRSR" id="PIRSR005096-2"/>
    </source>
</evidence>
<dbReference type="GO" id="GO:0006006">
    <property type="term" value="P:glucose metabolic process"/>
    <property type="evidence" value="ECO:0007669"/>
    <property type="project" value="TreeGrafter"/>
</dbReference>
<dbReference type="InterPro" id="IPR047215">
    <property type="entry name" value="Galactose_mutarotase-like"/>
</dbReference>
<comment type="catalytic activity">
    <reaction evidence="1 8">
        <text>alpha-D-glucose = beta-D-glucose</text>
        <dbReference type="Rhea" id="RHEA:10264"/>
        <dbReference type="ChEBI" id="CHEBI:15903"/>
        <dbReference type="ChEBI" id="CHEBI:17925"/>
        <dbReference type="EC" id="5.1.3.3"/>
    </reaction>
</comment>
<dbReference type="PIRSF" id="PIRSF005096">
    <property type="entry name" value="GALM"/>
    <property type="match status" value="1"/>
</dbReference>
<dbReference type="NCBIfam" id="NF008277">
    <property type="entry name" value="PRK11055.1"/>
    <property type="match status" value="1"/>
</dbReference>
<comment type="pathway">
    <text evidence="2 8">Carbohydrate metabolism; hexose metabolism.</text>
</comment>
<evidence type="ECO:0000256" key="11">
    <source>
        <dbReference type="PIRSR" id="PIRSR005096-3"/>
    </source>
</evidence>
<evidence type="ECO:0000256" key="9">
    <source>
        <dbReference type="PIRSR" id="PIRSR005096-1"/>
    </source>
</evidence>
<dbReference type="GO" id="GO:0030246">
    <property type="term" value="F:carbohydrate binding"/>
    <property type="evidence" value="ECO:0007669"/>
    <property type="project" value="InterPro"/>
</dbReference>
<dbReference type="EC" id="5.1.3.3" evidence="4 8"/>
<feature type="binding site" evidence="10">
    <location>
        <position position="249"/>
    </location>
    <ligand>
        <name>beta-D-galactose</name>
        <dbReference type="ChEBI" id="CHEBI:27667"/>
    </ligand>
</feature>
<feature type="active site" description="Proton acceptor" evidence="9">
    <location>
        <position position="311"/>
    </location>
</feature>
<dbReference type="AlphaFoldDB" id="A0A9D1Z8S0"/>
<keyword evidence="7 8" id="KW-0119">Carbohydrate metabolism</keyword>
<dbReference type="GO" id="GO:0004034">
    <property type="term" value="F:aldose 1-epimerase activity"/>
    <property type="evidence" value="ECO:0007669"/>
    <property type="project" value="UniProtKB-EC"/>
</dbReference>
<dbReference type="EMBL" id="DXCO01000041">
    <property type="protein sequence ID" value="HIY78791.1"/>
    <property type="molecule type" value="Genomic_DNA"/>
</dbReference>
<name>A0A9D1Z8S0_9FIRM</name>
<dbReference type="Proteomes" id="UP000824135">
    <property type="component" value="Unassembled WGS sequence"/>
</dbReference>
<accession>A0A9D1Z8S0</accession>
<gene>
    <name evidence="12" type="ORF">H9728_07065</name>
</gene>
<organism evidence="12 13">
    <name type="scientific">Candidatus Borkfalkia excrementavium</name>
    <dbReference type="NCBI Taxonomy" id="2838505"/>
    <lineage>
        <taxon>Bacteria</taxon>
        <taxon>Bacillati</taxon>
        <taxon>Bacillota</taxon>
        <taxon>Clostridia</taxon>
        <taxon>Christensenellales</taxon>
        <taxon>Christensenellaceae</taxon>
        <taxon>Candidatus Borkfalkia</taxon>
    </lineage>
</organism>
<dbReference type="InterPro" id="IPR011013">
    <property type="entry name" value="Gal_mutarotase_sf_dom"/>
</dbReference>
<dbReference type="InterPro" id="IPR018052">
    <property type="entry name" value="Ald1_epimerase_CS"/>
</dbReference>
<evidence type="ECO:0000256" key="2">
    <source>
        <dbReference type="ARBA" id="ARBA00005028"/>
    </source>
</evidence>
<feature type="active site" description="Proton donor" evidence="9">
    <location>
        <position position="176"/>
    </location>
</feature>
<dbReference type="InterPro" id="IPR015443">
    <property type="entry name" value="Aldose_1-epimerase"/>
</dbReference>
<dbReference type="PANTHER" id="PTHR10091">
    <property type="entry name" value="ALDOSE-1-EPIMERASE"/>
    <property type="match status" value="1"/>
</dbReference>
<dbReference type="SUPFAM" id="SSF74650">
    <property type="entry name" value="Galactose mutarotase-like"/>
    <property type="match status" value="1"/>
</dbReference>
<dbReference type="GO" id="GO:0033499">
    <property type="term" value="P:galactose catabolic process via UDP-galactose, Leloir pathway"/>
    <property type="evidence" value="ECO:0007669"/>
    <property type="project" value="TreeGrafter"/>
</dbReference>
<comment type="caution">
    <text evidence="12">The sequence shown here is derived from an EMBL/GenBank/DDBJ whole genome shotgun (WGS) entry which is preliminary data.</text>
</comment>
<reference evidence="12" key="2">
    <citation type="submission" date="2021-04" db="EMBL/GenBank/DDBJ databases">
        <authorList>
            <person name="Gilroy R."/>
        </authorList>
    </citation>
    <scope>NUCLEOTIDE SEQUENCE</scope>
    <source>
        <strain evidence="12">CHK199-9574</strain>
    </source>
</reference>
<reference evidence="12" key="1">
    <citation type="journal article" date="2021" name="PeerJ">
        <title>Extensive microbial diversity within the chicken gut microbiome revealed by metagenomics and culture.</title>
        <authorList>
            <person name="Gilroy R."/>
            <person name="Ravi A."/>
            <person name="Getino M."/>
            <person name="Pursley I."/>
            <person name="Horton D.L."/>
            <person name="Alikhan N.F."/>
            <person name="Baker D."/>
            <person name="Gharbi K."/>
            <person name="Hall N."/>
            <person name="Watson M."/>
            <person name="Adriaenssens E.M."/>
            <person name="Foster-Nyarko E."/>
            <person name="Jarju S."/>
            <person name="Secka A."/>
            <person name="Antonio M."/>
            <person name="Oren A."/>
            <person name="Chaudhuri R.R."/>
            <person name="La Ragione R."/>
            <person name="Hildebrand F."/>
            <person name="Pallen M.J."/>
        </authorList>
    </citation>
    <scope>NUCLEOTIDE SEQUENCE</scope>
    <source>
        <strain evidence="12">CHK199-9574</strain>
    </source>
</reference>
<evidence type="ECO:0000256" key="7">
    <source>
        <dbReference type="ARBA" id="ARBA00023277"/>
    </source>
</evidence>
<evidence type="ECO:0000256" key="1">
    <source>
        <dbReference type="ARBA" id="ARBA00001614"/>
    </source>
</evidence>
<feature type="binding site" evidence="11">
    <location>
        <begin position="78"/>
        <end position="79"/>
    </location>
    <ligand>
        <name>beta-D-galactose</name>
        <dbReference type="ChEBI" id="CHEBI:27667"/>
    </ligand>
</feature>